<evidence type="ECO:0000313" key="3">
    <source>
        <dbReference type="Proteomes" id="UP000188268"/>
    </source>
</evidence>
<dbReference type="PANTHER" id="PTHR46250:SF15">
    <property type="entry name" value="OS01G0523800 PROTEIN"/>
    <property type="match status" value="1"/>
</dbReference>
<sequence>MNFSNIYIPLFAIIVNPSAVPSHSHTLSILILEKHYLLSLLVYFRWFECLFHGVGVAVSLRFHGDLAFAETVFRNDSFNYETKDACCYSIDFALEDEDSMFAMLLFLALSIIVRRRRAMRRRISYSGQFMHRHNIRSLTMNRMVFDNDIMSMDNCRMDRRALAKLCHLLRTVGKLKDNRNSTVEMMVGCLGALDGTYIKVHVDTVDRPRYRTGKGEIATNVLGILYGKDRATGAGAETPADACEIIDQEEDEDDEYEDAEADNLPLENDEVEVVGDKHEAETEVDKPDASQTFNTAPTSKKAVPVKKRSRSDDGGLSDLVASINNYVGVYRETNEHIKGIATYFQKQSDGDDRRMLIFEEIMQMGEFTNQEVMDASENILKDAHKVDSFFGLPNVKNGLCCEATV</sequence>
<keyword evidence="3" id="KW-1185">Reference proteome</keyword>
<feature type="region of interest" description="Disordered" evidence="1">
    <location>
        <begin position="279"/>
        <end position="314"/>
    </location>
</feature>
<evidence type="ECO:0000313" key="2">
    <source>
        <dbReference type="EMBL" id="OMO94077.1"/>
    </source>
</evidence>
<organism evidence="2 3">
    <name type="scientific">Corchorus capsularis</name>
    <name type="common">Jute</name>
    <dbReference type="NCBI Taxonomy" id="210143"/>
    <lineage>
        <taxon>Eukaryota</taxon>
        <taxon>Viridiplantae</taxon>
        <taxon>Streptophyta</taxon>
        <taxon>Embryophyta</taxon>
        <taxon>Tracheophyta</taxon>
        <taxon>Spermatophyta</taxon>
        <taxon>Magnoliopsida</taxon>
        <taxon>eudicotyledons</taxon>
        <taxon>Gunneridae</taxon>
        <taxon>Pentapetalae</taxon>
        <taxon>rosids</taxon>
        <taxon>malvids</taxon>
        <taxon>Malvales</taxon>
        <taxon>Malvaceae</taxon>
        <taxon>Grewioideae</taxon>
        <taxon>Apeibeae</taxon>
        <taxon>Corchorus</taxon>
    </lineage>
</organism>
<evidence type="ECO:0000256" key="1">
    <source>
        <dbReference type="SAM" id="MobiDB-lite"/>
    </source>
</evidence>
<dbReference type="OrthoDB" id="996163at2759"/>
<dbReference type="Proteomes" id="UP000188268">
    <property type="component" value="Unassembled WGS sequence"/>
</dbReference>
<feature type="compositionally biased region" description="Polar residues" evidence="1">
    <location>
        <begin position="289"/>
        <end position="298"/>
    </location>
</feature>
<dbReference type="Gramene" id="OMO94077">
    <property type="protein sequence ID" value="OMO94077"/>
    <property type="gene ID" value="CCACVL1_06181"/>
</dbReference>
<dbReference type="AlphaFoldDB" id="A0A1R3JGY9"/>
<gene>
    <name evidence="2" type="ORF">CCACVL1_06181</name>
</gene>
<accession>A0A1R3JGY9</accession>
<name>A0A1R3JGY9_COCAP</name>
<dbReference type="PANTHER" id="PTHR46250">
    <property type="entry name" value="MYB/SANT-LIKE DNA-BINDING DOMAIN PROTEIN-RELATED"/>
    <property type="match status" value="1"/>
</dbReference>
<proteinExistence type="predicted"/>
<dbReference type="EMBL" id="AWWV01007964">
    <property type="protein sequence ID" value="OMO94077.1"/>
    <property type="molecule type" value="Genomic_DNA"/>
</dbReference>
<feature type="compositionally biased region" description="Basic and acidic residues" evidence="1">
    <location>
        <begin position="279"/>
        <end position="288"/>
    </location>
</feature>
<protein>
    <submittedName>
        <fullName evidence="2">Uncharacterized protein</fullName>
    </submittedName>
</protein>
<reference evidence="2 3" key="1">
    <citation type="submission" date="2013-09" db="EMBL/GenBank/DDBJ databases">
        <title>Corchorus capsularis genome sequencing.</title>
        <authorList>
            <person name="Alam M."/>
            <person name="Haque M.S."/>
            <person name="Islam M.S."/>
            <person name="Emdad E.M."/>
            <person name="Islam M.M."/>
            <person name="Ahmed B."/>
            <person name="Halim A."/>
            <person name="Hossen Q.M.M."/>
            <person name="Hossain M.Z."/>
            <person name="Ahmed R."/>
            <person name="Khan M.M."/>
            <person name="Islam R."/>
            <person name="Rashid M.M."/>
            <person name="Khan S.A."/>
            <person name="Rahman M.S."/>
            <person name="Alam M."/>
        </authorList>
    </citation>
    <scope>NUCLEOTIDE SEQUENCE [LARGE SCALE GENOMIC DNA]</scope>
    <source>
        <strain evidence="3">cv. CVL-1</strain>
        <tissue evidence="2">Whole seedling</tissue>
    </source>
</reference>
<comment type="caution">
    <text evidence="2">The sequence shown here is derived from an EMBL/GenBank/DDBJ whole genome shotgun (WGS) entry which is preliminary data.</text>
</comment>